<name>I0YY97_COCSC</name>
<protein>
    <submittedName>
        <fullName evidence="2">Uncharacterized protein</fullName>
    </submittedName>
</protein>
<feature type="compositionally biased region" description="Polar residues" evidence="1">
    <location>
        <begin position="159"/>
        <end position="181"/>
    </location>
</feature>
<organism evidence="2 3">
    <name type="scientific">Coccomyxa subellipsoidea (strain C-169)</name>
    <name type="common">Green microalga</name>
    <dbReference type="NCBI Taxonomy" id="574566"/>
    <lineage>
        <taxon>Eukaryota</taxon>
        <taxon>Viridiplantae</taxon>
        <taxon>Chlorophyta</taxon>
        <taxon>core chlorophytes</taxon>
        <taxon>Trebouxiophyceae</taxon>
        <taxon>Trebouxiophyceae incertae sedis</taxon>
        <taxon>Coccomyxaceae</taxon>
        <taxon>Coccomyxa</taxon>
        <taxon>Coccomyxa subellipsoidea</taxon>
    </lineage>
</organism>
<feature type="compositionally biased region" description="Polar residues" evidence="1">
    <location>
        <begin position="27"/>
        <end position="36"/>
    </location>
</feature>
<accession>I0YY97</accession>
<feature type="compositionally biased region" description="Basic and acidic residues" evidence="1">
    <location>
        <begin position="456"/>
        <end position="468"/>
    </location>
</feature>
<feature type="compositionally biased region" description="Low complexity" evidence="1">
    <location>
        <begin position="254"/>
        <end position="265"/>
    </location>
</feature>
<feature type="compositionally biased region" description="Polar residues" evidence="1">
    <location>
        <begin position="307"/>
        <end position="319"/>
    </location>
</feature>
<evidence type="ECO:0000313" key="3">
    <source>
        <dbReference type="Proteomes" id="UP000007264"/>
    </source>
</evidence>
<feature type="compositionally biased region" description="Polar residues" evidence="1">
    <location>
        <begin position="134"/>
        <end position="145"/>
    </location>
</feature>
<feature type="compositionally biased region" description="Low complexity" evidence="1">
    <location>
        <begin position="343"/>
        <end position="354"/>
    </location>
</feature>
<sequence>MRIKVTGSSALGQIPSPEKSSPEVLKSNKQQPTTGQILCPAHDYLVETDVETEMEVCNSSSGGSQFNPSSVHASAVRRSLQRMTAQRQPPQPIVDEVTHTLPPPADLPAVAEQQPQKPGPPPPKPASARQQQATRLNDPNTVNASQQQKPGPHPQKPGSASQQQASCRAVQKTASASQQQKPGPPPEETASAIQQQASGPPPQKKTSASQQEPQRERRGPVPSSQQAVTSSGGAPNQGMGEARPQEGVSVAVQAASEADISEISSNITPDGSPPEGALTGWPTPREIQGFRDYLDLVSLASRASLQEQNGAAGHKSSNPACAGESQEQEGAQRRGQAQDLQMEEAAPQEQDQAASSPKEAVQGRGKADDTQEQDQADDAPMPEAAQADNAPMQDTAQEEDQAASSPKGVPPQEQDQADDTQMREALGPLLILGEASSNPGNQEAETPLPAGNNSRAARERRQPKRLAEEVEGPQWGSPENPTYHKKKSSEKLPRSSGRGRGRGRGRS</sequence>
<evidence type="ECO:0000256" key="1">
    <source>
        <dbReference type="SAM" id="MobiDB-lite"/>
    </source>
</evidence>
<keyword evidence="3" id="KW-1185">Reference proteome</keyword>
<feature type="region of interest" description="Disordered" evidence="1">
    <location>
        <begin position="55"/>
        <end position="285"/>
    </location>
</feature>
<feature type="compositionally biased region" description="Polar residues" evidence="1">
    <location>
        <begin position="222"/>
        <end position="234"/>
    </location>
</feature>
<feature type="compositionally biased region" description="Basic residues" evidence="1">
    <location>
        <begin position="497"/>
        <end position="507"/>
    </location>
</feature>
<evidence type="ECO:0000313" key="2">
    <source>
        <dbReference type="EMBL" id="EIE23366.1"/>
    </source>
</evidence>
<feature type="compositionally biased region" description="Low complexity" evidence="1">
    <location>
        <begin position="58"/>
        <end position="70"/>
    </location>
</feature>
<dbReference type="AlphaFoldDB" id="I0YY97"/>
<feature type="compositionally biased region" description="Polar residues" evidence="1">
    <location>
        <begin position="191"/>
        <end position="212"/>
    </location>
</feature>
<feature type="compositionally biased region" description="Polar residues" evidence="1">
    <location>
        <begin position="435"/>
        <end position="444"/>
    </location>
</feature>
<dbReference type="Proteomes" id="UP000007264">
    <property type="component" value="Unassembled WGS sequence"/>
</dbReference>
<gene>
    <name evidence="2" type="ORF">COCSUDRAFT_62904</name>
</gene>
<dbReference type="EMBL" id="AGSI01000007">
    <property type="protein sequence ID" value="EIE23366.1"/>
    <property type="molecule type" value="Genomic_DNA"/>
</dbReference>
<comment type="caution">
    <text evidence="2">The sequence shown here is derived from an EMBL/GenBank/DDBJ whole genome shotgun (WGS) entry which is preliminary data.</text>
</comment>
<reference evidence="2 3" key="1">
    <citation type="journal article" date="2012" name="Genome Biol.">
        <title>The genome of the polar eukaryotic microalga coccomyxa subellipsoidea reveals traits of cold adaptation.</title>
        <authorList>
            <person name="Blanc G."/>
            <person name="Agarkova I."/>
            <person name="Grimwood J."/>
            <person name="Kuo A."/>
            <person name="Brueggeman A."/>
            <person name="Dunigan D."/>
            <person name="Gurnon J."/>
            <person name="Ladunga I."/>
            <person name="Lindquist E."/>
            <person name="Lucas S."/>
            <person name="Pangilinan J."/>
            <person name="Proschold T."/>
            <person name="Salamov A."/>
            <person name="Schmutz J."/>
            <person name="Weeks D."/>
            <person name="Yamada T."/>
            <person name="Claverie J.M."/>
            <person name="Grigoriev I."/>
            <person name="Van Etten J."/>
            <person name="Lomsadze A."/>
            <person name="Borodovsky M."/>
        </authorList>
    </citation>
    <scope>NUCLEOTIDE SEQUENCE [LARGE SCALE GENOMIC DNA]</scope>
    <source>
        <strain evidence="2 3">C-169</strain>
    </source>
</reference>
<feature type="region of interest" description="Disordered" evidence="1">
    <location>
        <begin position="307"/>
        <end position="507"/>
    </location>
</feature>
<feature type="compositionally biased region" description="Polar residues" evidence="1">
    <location>
        <begin position="1"/>
        <end position="11"/>
    </location>
</feature>
<proteinExistence type="predicted"/>
<dbReference type="GeneID" id="17041358"/>
<dbReference type="RefSeq" id="XP_005647910.1">
    <property type="nucleotide sequence ID" value="XM_005647853.1"/>
</dbReference>
<dbReference type="KEGG" id="csl:COCSUDRAFT_62904"/>
<feature type="region of interest" description="Disordered" evidence="1">
    <location>
        <begin position="1"/>
        <end position="40"/>
    </location>
</feature>